<dbReference type="KEGG" id="hpak:JT17_00685"/>
<dbReference type="RefSeq" id="WP_005714821.1">
    <property type="nucleotide sequence ID" value="NZ_CP009237.1"/>
</dbReference>
<evidence type="ECO:0000313" key="2">
    <source>
        <dbReference type="Proteomes" id="UP000509790"/>
    </source>
</evidence>
<reference evidence="1 2" key="1">
    <citation type="submission" date="2019-06" db="EMBL/GenBank/DDBJ databases">
        <title>Complete genome sequence of Haemophilus parasuis HPS412.</title>
        <authorList>
            <person name="Yang S."/>
            <person name="Huang C."/>
        </authorList>
    </citation>
    <scope>NUCLEOTIDE SEQUENCE [LARGE SCALE GENOMIC DNA]</scope>
    <source>
        <strain evidence="1 2">HPS412</strain>
    </source>
</reference>
<sequence length="315" mass="36136">MNKQVKLRAFEIVNNTVSKPLQIAVLLKQKLDNSQSSNERRMLLSEDDPKKEEDLISHFNTEKDQLVFATMLRIAPGDNVQHIDEKLFQKANFSISDLLNTKLNTSAIYKNHYYFLLSNRFVVTNLPGRTTITRLQTYLNWLLNELIELNPVIELKEEYDLSNIRSFVIQDPNNDNSVNLDATQQDNSGSSMVSRFKDITHLAVEHIKEFFVDAEDFDDIDFSQLVSAKLLIQIKKPTKNSPDQIKKVFSAMLKPVSDLDNISFKTRNGTSVTGSELQRTKQVEVDTTDTGKLNEQTLFQQMELFIKELENAGKN</sequence>
<evidence type="ECO:0000313" key="1">
    <source>
        <dbReference type="EMBL" id="QKY73276.1"/>
    </source>
</evidence>
<protein>
    <submittedName>
        <fullName evidence="1">Uncharacterized protein</fullName>
    </submittedName>
</protein>
<accession>A0A6I5WPS2</accession>
<gene>
    <name evidence="1" type="ORF">FLK62_08530</name>
</gene>
<dbReference type="EMBL" id="CP041334">
    <property type="protein sequence ID" value="QKY73276.1"/>
    <property type="molecule type" value="Genomic_DNA"/>
</dbReference>
<dbReference type="Proteomes" id="UP000509790">
    <property type="component" value="Chromosome"/>
</dbReference>
<name>A0A6I5WPS2_GLAPU</name>
<proteinExistence type="predicted"/>
<dbReference type="AlphaFoldDB" id="A0A6I5WPS2"/>
<organism evidence="1 2">
    <name type="scientific">Glaesserella parasuis</name>
    <name type="common">Haemophilus parasuis</name>
    <dbReference type="NCBI Taxonomy" id="738"/>
    <lineage>
        <taxon>Bacteria</taxon>
        <taxon>Pseudomonadati</taxon>
        <taxon>Pseudomonadota</taxon>
        <taxon>Gammaproteobacteria</taxon>
        <taxon>Pasteurellales</taxon>
        <taxon>Pasteurellaceae</taxon>
        <taxon>Glaesserella</taxon>
    </lineage>
</organism>